<reference evidence="1 2" key="1">
    <citation type="submission" date="2024-06" db="EMBL/GenBank/DDBJ databases">
        <authorList>
            <person name="Li F."/>
        </authorList>
    </citation>
    <scope>NUCLEOTIDE SEQUENCE [LARGE SCALE GENOMIC DNA]</scope>
    <source>
        <strain evidence="1 2">GXAS 311</strain>
    </source>
</reference>
<dbReference type="Proteomes" id="UP001548189">
    <property type="component" value="Unassembled WGS sequence"/>
</dbReference>
<evidence type="ECO:0000313" key="1">
    <source>
        <dbReference type="EMBL" id="MET1253657.1"/>
    </source>
</evidence>
<accession>A0ABV2BPY9</accession>
<sequence>MKNLKNLGLNKISTTWLLLSFGLFSFYIQAVEVEGLYQVEIAVTDQSNKVRWEAALNGLKEVLVRKSGSQQILSVYETQQAYRKVTSYLQRFEYIQNTEQKTRAEYPFYLSLHFEPRLVDELIQEAGMPIWGSNRPISILWLAKEENFQREIIKDDPAEDSLAQLVAKNAKRRGIPVILPIMDLEDQLNVNISDIWGRFNTPVVAASERYLADAVVAGRVSRFGEQWQIKLSYINQSNEQTIEFTEQSMEELAGTLVNRLAELLCEKYCVVEAAESHKIVMQISNVRNFSQYKSVQRYLESLSSIRKVEVDKLRADVVRFSLSLLGDVQSVKDGITLGNKLVEESPASIDLFVNEKSPELKPENPLSSTIHSEVTLENSENHKEVLSEQNVTSNQTEIALQTEVSKQSETLLSEKQDVVLYYRWIE</sequence>
<dbReference type="RefSeq" id="WP_353873198.1">
    <property type="nucleotide sequence ID" value="NZ_JBEVCJ010000001.1"/>
</dbReference>
<comment type="caution">
    <text evidence="1">The sequence shown here is derived from an EMBL/GenBank/DDBJ whole genome shotgun (WGS) entry which is preliminary data.</text>
</comment>
<organism evidence="1 2">
    <name type="scientific">Aliikangiella maris</name>
    <dbReference type="NCBI Taxonomy" id="3162458"/>
    <lineage>
        <taxon>Bacteria</taxon>
        <taxon>Pseudomonadati</taxon>
        <taxon>Pseudomonadota</taxon>
        <taxon>Gammaproteobacteria</taxon>
        <taxon>Oceanospirillales</taxon>
        <taxon>Pleioneaceae</taxon>
        <taxon>Aliikangiella</taxon>
    </lineage>
</organism>
<dbReference type="EMBL" id="JBEVCJ010000001">
    <property type="protein sequence ID" value="MET1253657.1"/>
    <property type="molecule type" value="Genomic_DNA"/>
</dbReference>
<keyword evidence="2" id="KW-1185">Reference proteome</keyword>
<name>A0ABV2BPY9_9GAMM</name>
<protein>
    <submittedName>
        <fullName evidence="1">DUF2066 domain-containing protein</fullName>
    </submittedName>
</protein>
<gene>
    <name evidence="1" type="ORF">ABVT43_00815</name>
</gene>
<proteinExistence type="predicted"/>
<dbReference type="InterPro" id="IPR018642">
    <property type="entry name" value="DUF2066"/>
</dbReference>
<dbReference type="Pfam" id="PF09839">
    <property type="entry name" value="DUF2066"/>
    <property type="match status" value="1"/>
</dbReference>
<evidence type="ECO:0000313" key="2">
    <source>
        <dbReference type="Proteomes" id="UP001548189"/>
    </source>
</evidence>